<keyword evidence="2" id="KW-0809">Transit peptide</keyword>
<evidence type="ECO:0000313" key="5">
    <source>
        <dbReference type="EMBL" id="CAH0374655.1"/>
    </source>
</evidence>
<dbReference type="EMBL" id="CAKKNE010000004">
    <property type="protein sequence ID" value="CAH0374655.1"/>
    <property type="molecule type" value="Genomic_DNA"/>
</dbReference>
<evidence type="ECO:0000256" key="2">
    <source>
        <dbReference type="ARBA" id="ARBA00022946"/>
    </source>
</evidence>
<dbReference type="Proteomes" id="UP000789595">
    <property type="component" value="Unassembled WGS sequence"/>
</dbReference>
<sequence>MRRLALAAWLATLAAPLLPATNRPALRRPRAAPVDAGDTSGDEGIDDAGGASLAELLKRAGATRTEIAAAKKISTENAEVIEYLLDDAGFTTQDVSEMLSLKPALAKTASVAPARETVEFLNATFNLRKCDLRKIFREQPGLLLPSPTNNVIRDTGACPAVLATASGGPAAGPRQETSTNVYDVVYLLSSVGVKPKNIKEMVVRWPQLLTLPVAQMLAVTDYLGSLQFEGTVGSLYRQHPWVLAAPVGTVRRAVEVLVDEIGVRRLENVVRAYPRALVKGRDDLLEPARLLQDVGLEREDVVLVIEAFPLLFGLEPLATRGVLAFWRDELGLKKNDVPRVCRAFPSLLGVDVQKQRKVVAFLREIGVVNVARFATRLPPVLAYDVDADLRPKMAHLAASALSVYDVVRFPAYFSYPLDTVIRPRTAFLESYGLPLTRFELKTLFTPGDAQFAKRVVGAAPAEYASFKAAFMKELANPTPKPRGGLLAAFVKPEITSATGKAFPTLSPGAPDVAGGGDKRKRRRRRGSGGPRTAP</sequence>
<evidence type="ECO:0000313" key="6">
    <source>
        <dbReference type="Proteomes" id="UP000789595"/>
    </source>
</evidence>
<evidence type="ECO:0008006" key="7">
    <source>
        <dbReference type="Google" id="ProtNLM"/>
    </source>
</evidence>
<dbReference type="OrthoDB" id="637682at2759"/>
<dbReference type="InterPro" id="IPR038538">
    <property type="entry name" value="MTERF_sf"/>
</dbReference>
<gene>
    <name evidence="5" type="ORF">PECAL_4P19530</name>
</gene>
<accession>A0A8J2WNU4</accession>
<reference evidence="5" key="1">
    <citation type="submission" date="2021-11" db="EMBL/GenBank/DDBJ databases">
        <authorList>
            <consortium name="Genoscope - CEA"/>
            <person name="William W."/>
        </authorList>
    </citation>
    <scope>NUCLEOTIDE SEQUENCE</scope>
</reference>
<dbReference type="AlphaFoldDB" id="A0A8J2WNU4"/>
<feature type="chain" id="PRO_5035307161" description="mTERF domain-containing protein, mitochondrial" evidence="4">
    <location>
        <begin position="20"/>
        <end position="534"/>
    </location>
</feature>
<feature type="signal peptide" evidence="4">
    <location>
        <begin position="1"/>
        <end position="19"/>
    </location>
</feature>
<keyword evidence="4" id="KW-0732">Signal</keyword>
<comment type="similarity">
    <text evidence="1">Belongs to the mTERF family.</text>
</comment>
<keyword evidence="6" id="KW-1185">Reference proteome</keyword>
<proteinExistence type="inferred from homology"/>
<name>A0A8J2WNU4_9STRA</name>
<dbReference type="InterPro" id="IPR003690">
    <property type="entry name" value="MTERF"/>
</dbReference>
<protein>
    <recommendedName>
        <fullName evidence="7">mTERF domain-containing protein, mitochondrial</fullName>
    </recommendedName>
</protein>
<dbReference type="Gene3D" id="1.25.70.10">
    <property type="entry name" value="Transcription termination factor 3, mitochondrial"/>
    <property type="match status" value="2"/>
</dbReference>
<evidence type="ECO:0000256" key="1">
    <source>
        <dbReference type="ARBA" id="ARBA00007692"/>
    </source>
</evidence>
<dbReference type="GO" id="GO:0003676">
    <property type="term" value="F:nucleic acid binding"/>
    <property type="evidence" value="ECO:0007669"/>
    <property type="project" value="InterPro"/>
</dbReference>
<evidence type="ECO:0000256" key="4">
    <source>
        <dbReference type="SAM" id="SignalP"/>
    </source>
</evidence>
<dbReference type="PANTHER" id="PTHR13068">
    <property type="entry name" value="CGI-12 PROTEIN-RELATED"/>
    <property type="match status" value="1"/>
</dbReference>
<dbReference type="Pfam" id="PF02536">
    <property type="entry name" value="mTERF"/>
    <property type="match status" value="1"/>
</dbReference>
<dbReference type="SMART" id="SM00733">
    <property type="entry name" value="Mterf"/>
    <property type="match status" value="7"/>
</dbReference>
<dbReference type="PANTHER" id="PTHR13068:SF151">
    <property type="entry name" value="TRANSCRIPTION TERMINATION FACTOR MTERF9, CHLOROPLASTIC"/>
    <property type="match status" value="1"/>
</dbReference>
<evidence type="ECO:0000256" key="3">
    <source>
        <dbReference type="SAM" id="MobiDB-lite"/>
    </source>
</evidence>
<organism evidence="5 6">
    <name type="scientific">Pelagomonas calceolata</name>
    <dbReference type="NCBI Taxonomy" id="35677"/>
    <lineage>
        <taxon>Eukaryota</taxon>
        <taxon>Sar</taxon>
        <taxon>Stramenopiles</taxon>
        <taxon>Ochrophyta</taxon>
        <taxon>Pelagophyceae</taxon>
        <taxon>Pelagomonadales</taxon>
        <taxon>Pelagomonadaceae</taxon>
        <taxon>Pelagomonas</taxon>
    </lineage>
</organism>
<comment type="caution">
    <text evidence="5">The sequence shown here is derived from an EMBL/GenBank/DDBJ whole genome shotgun (WGS) entry which is preliminary data.</text>
</comment>
<feature type="region of interest" description="Disordered" evidence="3">
    <location>
        <begin position="499"/>
        <end position="534"/>
    </location>
</feature>